<gene>
    <name evidence="3" type="ORF">GCM10022423_43290</name>
</gene>
<name>A0ABP7H4L1_9FLAO</name>
<dbReference type="InterPro" id="IPR028939">
    <property type="entry name" value="P5C_Rdtase_cat_N"/>
</dbReference>
<evidence type="ECO:0000259" key="2">
    <source>
        <dbReference type="Pfam" id="PF03807"/>
    </source>
</evidence>
<organism evidence="3 4">
    <name type="scientific">Flavobacterium ginsengiterrae</name>
    <dbReference type="NCBI Taxonomy" id="871695"/>
    <lineage>
        <taxon>Bacteria</taxon>
        <taxon>Pseudomonadati</taxon>
        <taxon>Bacteroidota</taxon>
        <taxon>Flavobacteriia</taxon>
        <taxon>Flavobacteriales</taxon>
        <taxon>Flavobacteriaceae</taxon>
        <taxon>Flavobacterium</taxon>
    </lineage>
</organism>
<evidence type="ECO:0000313" key="4">
    <source>
        <dbReference type="Proteomes" id="UP001500748"/>
    </source>
</evidence>
<evidence type="ECO:0000313" key="3">
    <source>
        <dbReference type="EMBL" id="GAA3782032.1"/>
    </source>
</evidence>
<protein>
    <recommendedName>
        <fullName evidence="2">Pyrroline-5-carboxylate reductase catalytic N-terminal domain-containing protein</fullName>
    </recommendedName>
</protein>
<dbReference type="SUPFAM" id="SSF51735">
    <property type="entry name" value="NAD(P)-binding Rossmann-fold domains"/>
    <property type="match status" value="1"/>
</dbReference>
<dbReference type="Pfam" id="PF03807">
    <property type="entry name" value="F420_oxidored"/>
    <property type="match status" value="1"/>
</dbReference>
<dbReference type="Proteomes" id="UP001500748">
    <property type="component" value="Unassembled WGS sequence"/>
</dbReference>
<dbReference type="InterPro" id="IPR036291">
    <property type="entry name" value="NAD(P)-bd_dom_sf"/>
</dbReference>
<dbReference type="RefSeq" id="WP_345146871.1">
    <property type="nucleotide sequence ID" value="NZ_BAABDU010000009.1"/>
</dbReference>
<dbReference type="Gene3D" id="3.40.50.720">
    <property type="entry name" value="NAD(P)-binding Rossmann-like Domain"/>
    <property type="match status" value="1"/>
</dbReference>
<dbReference type="PANTHER" id="PTHR14239">
    <property type="entry name" value="DUDULIN-RELATED"/>
    <property type="match status" value="1"/>
</dbReference>
<dbReference type="EMBL" id="BAABDU010000009">
    <property type="protein sequence ID" value="GAA3782032.1"/>
    <property type="molecule type" value="Genomic_DNA"/>
</dbReference>
<dbReference type="InterPro" id="IPR051267">
    <property type="entry name" value="STEAP_metalloreductase"/>
</dbReference>
<keyword evidence="4" id="KW-1185">Reference proteome</keyword>
<feature type="domain" description="Pyrroline-5-carboxylate reductase catalytic N-terminal" evidence="2">
    <location>
        <begin position="2"/>
        <end position="89"/>
    </location>
</feature>
<comment type="caution">
    <text evidence="3">The sequence shown here is derived from an EMBL/GenBank/DDBJ whole genome shotgun (WGS) entry which is preliminary data.</text>
</comment>
<proteinExistence type="predicted"/>
<sequence>MRVGIIGIGSLTMELAFRSAKEGYTVIVSNPKGNSLIMDAIEKMGPNVWPGTLEQAVCTDIIFLFIPKEDLQKVLGSLPDVSGKIIVHTSGLIFNPQTLLSGLTNAMTYKITASLLPKAQVVKLFNPVNLKSTKDSREPAAKEEIFFIADHKASRENIKKFLKTLHFSPIDLSGKLHLQNKPINFKAVLNPPYRHPEN</sequence>
<keyword evidence="1" id="KW-0560">Oxidoreductase</keyword>
<reference evidence="4" key="1">
    <citation type="journal article" date="2019" name="Int. J. Syst. Evol. Microbiol.">
        <title>The Global Catalogue of Microorganisms (GCM) 10K type strain sequencing project: providing services to taxonomists for standard genome sequencing and annotation.</title>
        <authorList>
            <consortium name="The Broad Institute Genomics Platform"/>
            <consortium name="The Broad Institute Genome Sequencing Center for Infectious Disease"/>
            <person name="Wu L."/>
            <person name="Ma J."/>
        </authorList>
    </citation>
    <scope>NUCLEOTIDE SEQUENCE [LARGE SCALE GENOMIC DNA]</scope>
    <source>
        <strain evidence="4">JCM 17337</strain>
    </source>
</reference>
<evidence type="ECO:0000256" key="1">
    <source>
        <dbReference type="ARBA" id="ARBA00023002"/>
    </source>
</evidence>
<accession>A0ABP7H4L1</accession>